<reference evidence="1 2" key="2">
    <citation type="submission" date="2017-12" db="EMBL/GenBank/DDBJ databases">
        <title>Genome sequence of Rhizobium sullae HCNT1 isolated from Sulla coronaria nodules and featuring peculiar denitrification phenotypes.</title>
        <authorList>
            <person name="De Diego-Diaz B."/>
            <person name="Treu L."/>
            <person name="Campanaro S."/>
            <person name="Da Silva Duarte V."/>
            <person name="Basaglia M."/>
            <person name="Favaro L."/>
            <person name="Casella S."/>
            <person name="Squartini A."/>
        </authorList>
    </citation>
    <scope>NUCLEOTIDE SEQUENCE [LARGE SCALE GENOMIC DNA]</scope>
    <source>
        <strain evidence="1 2">HCNT1</strain>
    </source>
</reference>
<dbReference type="AlphaFoldDB" id="A0A2N0DDJ2"/>
<gene>
    <name evidence="1" type="ORF">CWR43_07700</name>
</gene>
<organism evidence="1 2">
    <name type="scientific">Rhizobium sullae</name>
    <name type="common">Rhizobium hedysari</name>
    <dbReference type="NCBI Taxonomy" id="50338"/>
    <lineage>
        <taxon>Bacteria</taxon>
        <taxon>Pseudomonadati</taxon>
        <taxon>Pseudomonadota</taxon>
        <taxon>Alphaproteobacteria</taxon>
        <taxon>Hyphomicrobiales</taxon>
        <taxon>Rhizobiaceae</taxon>
        <taxon>Rhizobium/Agrobacterium group</taxon>
        <taxon>Rhizobium</taxon>
    </lineage>
</organism>
<dbReference type="Proteomes" id="UP000232164">
    <property type="component" value="Unassembled WGS sequence"/>
</dbReference>
<reference evidence="1 2" key="1">
    <citation type="submission" date="2017-11" db="EMBL/GenBank/DDBJ databases">
        <authorList>
            <person name="Han C.G."/>
        </authorList>
    </citation>
    <scope>NUCLEOTIDE SEQUENCE [LARGE SCALE GENOMIC DNA]</scope>
    <source>
        <strain evidence="1 2">HCNT1</strain>
    </source>
</reference>
<evidence type="ECO:0000313" key="1">
    <source>
        <dbReference type="EMBL" id="PKA44170.1"/>
    </source>
</evidence>
<name>A0A2N0DDJ2_RHISU</name>
<accession>A0A2N0DDJ2</accession>
<dbReference type="EMBL" id="PIQN01000005">
    <property type="protein sequence ID" value="PKA44170.1"/>
    <property type="molecule type" value="Genomic_DNA"/>
</dbReference>
<evidence type="ECO:0000313" key="2">
    <source>
        <dbReference type="Proteomes" id="UP000232164"/>
    </source>
</evidence>
<proteinExistence type="predicted"/>
<comment type="caution">
    <text evidence="1">The sequence shown here is derived from an EMBL/GenBank/DDBJ whole genome shotgun (WGS) entry which is preliminary data.</text>
</comment>
<sequence length="62" mass="7553">MFQDRHASRSPPSFLDLEIYRTEVKYKNRNRTSISWPRLREMANYGKNRVELAVRLHDFQVK</sequence>
<protein>
    <submittedName>
        <fullName evidence="1">Uncharacterized protein</fullName>
    </submittedName>
</protein>